<evidence type="ECO:0000256" key="3">
    <source>
        <dbReference type="SAM" id="MobiDB-lite"/>
    </source>
</evidence>
<comment type="catalytic activity">
    <reaction evidence="1">
        <text>Hydrolysis of terminal, non-reducing alpha-D-galactose residues in alpha-D-galactosides, including galactose oligosaccharides, galactomannans and galactolipids.</text>
        <dbReference type="EC" id="3.2.1.22"/>
    </reaction>
</comment>
<dbReference type="SUPFAM" id="SSF51445">
    <property type="entry name" value="(Trans)glycosidases"/>
    <property type="match status" value="1"/>
</dbReference>
<dbReference type="InterPro" id="IPR004352">
    <property type="entry name" value="GH114_TIM-barrel"/>
</dbReference>
<dbReference type="Gene3D" id="3.20.20.70">
    <property type="entry name" value="Aldolase class I"/>
    <property type="match status" value="1"/>
</dbReference>
<feature type="transmembrane region" description="Helical" evidence="4">
    <location>
        <begin position="31"/>
        <end position="56"/>
    </location>
</feature>
<dbReference type="PANTHER" id="PTHR35273:SF2">
    <property type="entry name" value="ALPHA-GALACTOSIDASE"/>
    <property type="match status" value="1"/>
</dbReference>
<dbReference type="InterPro" id="IPR013785">
    <property type="entry name" value="Aldolase_TIM"/>
</dbReference>
<reference evidence="6 7" key="1">
    <citation type="submission" date="2018-10" db="EMBL/GenBank/DDBJ databases">
        <title>Fifty Aureobasidium pullulans genomes reveal a recombining polyextremotolerant generalist.</title>
        <authorList>
            <person name="Gostincar C."/>
            <person name="Turk M."/>
            <person name="Zajc J."/>
            <person name="Gunde-Cimerman N."/>
        </authorList>
    </citation>
    <scope>NUCLEOTIDE SEQUENCE [LARGE SCALE GENOMIC DNA]</scope>
    <source>
        <strain evidence="6 7">EXF-3403</strain>
    </source>
</reference>
<sequence>MTSYKTASMTELYDDEKAPIRRVPWYRRHKYRTLSAVAGTIVILGISLGVGLGVGLTGSEEGPPASSTMITNKRSDPPVATASPASGCQSGSLSVLGGLTVQANTTPIWQPLPGTPWQIVLNAPIDASKPLLPALSVYDIDMYGNTALTIQQMHLQGIKVICYFSAGSWESYRPDAGMFPPQDIGNDLSGWPGEKWLNTDSKAVRDIMANRIKLAADRGCDAVDPDNMDGFYKETNTGFPLNAGTALNYLSFLSLTAASHNMAIGLKNAGSIAKNATCMVEFSIIESCITNNECAIYNNFIAAGKPVFQIEYPAGAPGKVSAENLAKSCKINGNVGYSEVIKGKDLGGWVEYCDGTVFNTAVQN</sequence>
<evidence type="ECO:0000256" key="4">
    <source>
        <dbReference type="SAM" id="Phobius"/>
    </source>
</evidence>
<name>A0A4V4L0K0_AURPU</name>
<keyword evidence="4" id="KW-0812">Transmembrane</keyword>
<dbReference type="EMBL" id="QZBT01000099">
    <property type="protein sequence ID" value="THZ81496.1"/>
    <property type="molecule type" value="Genomic_DNA"/>
</dbReference>
<feature type="region of interest" description="Disordered" evidence="3">
    <location>
        <begin position="61"/>
        <end position="87"/>
    </location>
</feature>
<organism evidence="6 7">
    <name type="scientific">Aureobasidium pullulans</name>
    <name type="common">Black yeast</name>
    <name type="synonym">Pullularia pullulans</name>
    <dbReference type="NCBI Taxonomy" id="5580"/>
    <lineage>
        <taxon>Eukaryota</taxon>
        <taxon>Fungi</taxon>
        <taxon>Dikarya</taxon>
        <taxon>Ascomycota</taxon>
        <taxon>Pezizomycotina</taxon>
        <taxon>Dothideomycetes</taxon>
        <taxon>Dothideomycetidae</taxon>
        <taxon>Dothideales</taxon>
        <taxon>Saccotheciaceae</taxon>
        <taxon>Aureobasidium</taxon>
    </lineage>
</organism>
<accession>A0A4V4L0K0</accession>
<comment type="caution">
    <text evidence="6">The sequence shown here is derived from an EMBL/GenBank/DDBJ whole genome shotgun (WGS) entry which is preliminary data.</text>
</comment>
<evidence type="ECO:0000256" key="1">
    <source>
        <dbReference type="ARBA" id="ARBA00001255"/>
    </source>
</evidence>
<evidence type="ECO:0000259" key="5">
    <source>
        <dbReference type="Pfam" id="PF03537"/>
    </source>
</evidence>
<dbReference type="AlphaFoldDB" id="A0A4V4L0K0"/>
<dbReference type="EC" id="3.2.1.22" evidence="2"/>
<dbReference type="Proteomes" id="UP000310039">
    <property type="component" value="Unassembled WGS sequence"/>
</dbReference>
<protein>
    <recommendedName>
        <fullName evidence="2">alpha-galactosidase</fullName>
        <ecNumber evidence="2">3.2.1.22</ecNumber>
    </recommendedName>
</protein>
<proteinExistence type="predicted"/>
<evidence type="ECO:0000313" key="6">
    <source>
        <dbReference type="EMBL" id="THZ81496.1"/>
    </source>
</evidence>
<dbReference type="Pfam" id="PF03537">
    <property type="entry name" value="Glyco_hydro_114"/>
    <property type="match status" value="1"/>
</dbReference>
<gene>
    <name evidence="6" type="ORF">D6C84_06566</name>
</gene>
<evidence type="ECO:0000313" key="7">
    <source>
        <dbReference type="Proteomes" id="UP000310039"/>
    </source>
</evidence>
<keyword evidence="4" id="KW-0472">Membrane</keyword>
<dbReference type="InterPro" id="IPR017853">
    <property type="entry name" value="GH"/>
</dbReference>
<evidence type="ECO:0000256" key="2">
    <source>
        <dbReference type="ARBA" id="ARBA00012755"/>
    </source>
</evidence>
<dbReference type="PANTHER" id="PTHR35273">
    <property type="entry name" value="ALPHA-1,4 POLYGALACTOSAMINIDASE, PUTATIVE (AFU_ORTHOLOGUE AFUA_3G07890)-RELATED"/>
    <property type="match status" value="1"/>
</dbReference>
<feature type="domain" description="Glycoside-hydrolase family GH114 TIM-barrel" evidence="5">
    <location>
        <begin position="117"/>
        <end position="348"/>
    </location>
</feature>
<keyword evidence="4" id="KW-1133">Transmembrane helix</keyword>
<dbReference type="GO" id="GO:0004557">
    <property type="term" value="F:alpha-galactosidase activity"/>
    <property type="evidence" value="ECO:0007669"/>
    <property type="project" value="UniProtKB-EC"/>
</dbReference>